<sequence>MLRSLRPLLQTEGANHASVDILLARIVGFAGELDQELKKCAMQQVIDLIRKKARHNATRMDSRSRQGTNAGNPTKCVFTTFKSVTAIVPESQQYLFKHSGQLRQYPIQSTQLPVTPPLNLFLPMMIPPQTQLSEPRLLRNENVRNQQKRDSTKQTVGTSCNINSRETITEYNINQKRTQYVDSSNSGISATTNFSNITVTLHNRKKLIIEIEQKINISNTQENRRI</sequence>
<organism evidence="1 2">
    <name type="scientific">Streblomastix strix</name>
    <dbReference type="NCBI Taxonomy" id="222440"/>
    <lineage>
        <taxon>Eukaryota</taxon>
        <taxon>Metamonada</taxon>
        <taxon>Preaxostyla</taxon>
        <taxon>Oxymonadida</taxon>
        <taxon>Streblomastigidae</taxon>
        <taxon>Streblomastix</taxon>
    </lineage>
</organism>
<name>A0A5J4VTK0_9EUKA</name>
<protein>
    <submittedName>
        <fullName evidence="1">Uncharacterized protein</fullName>
    </submittedName>
</protein>
<dbReference type="Proteomes" id="UP000324800">
    <property type="component" value="Unassembled WGS sequence"/>
</dbReference>
<reference evidence="1 2" key="1">
    <citation type="submission" date="2019-03" db="EMBL/GenBank/DDBJ databases">
        <title>Single cell metagenomics reveals metabolic interactions within the superorganism composed of flagellate Streblomastix strix and complex community of Bacteroidetes bacteria on its surface.</title>
        <authorList>
            <person name="Treitli S.C."/>
            <person name="Kolisko M."/>
            <person name="Husnik F."/>
            <person name="Keeling P."/>
            <person name="Hampl V."/>
        </authorList>
    </citation>
    <scope>NUCLEOTIDE SEQUENCE [LARGE SCALE GENOMIC DNA]</scope>
    <source>
        <strain evidence="1">ST1C</strain>
    </source>
</reference>
<accession>A0A5J4VTK0</accession>
<evidence type="ECO:0000313" key="1">
    <source>
        <dbReference type="EMBL" id="KAA6385759.1"/>
    </source>
</evidence>
<dbReference type="AlphaFoldDB" id="A0A5J4VTK0"/>
<dbReference type="EMBL" id="SNRW01005120">
    <property type="protein sequence ID" value="KAA6385759.1"/>
    <property type="molecule type" value="Genomic_DNA"/>
</dbReference>
<comment type="caution">
    <text evidence="1">The sequence shown here is derived from an EMBL/GenBank/DDBJ whole genome shotgun (WGS) entry which is preliminary data.</text>
</comment>
<evidence type="ECO:0000313" key="2">
    <source>
        <dbReference type="Proteomes" id="UP000324800"/>
    </source>
</evidence>
<proteinExistence type="predicted"/>
<gene>
    <name evidence="1" type="ORF">EZS28_018712</name>
</gene>